<name>A0A6C0H9A9_9ZZZZ</name>
<evidence type="ECO:0000313" key="2">
    <source>
        <dbReference type="EMBL" id="QHT76987.1"/>
    </source>
</evidence>
<accession>A0A6C0H9A9</accession>
<dbReference type="EMBL" id="MN739912">
    <property type="protein sequence ID" value="QHT76987.1"/>
    <property type="molecule type" value="Genomic_DNA"/>
</dbReference>
<reference evidence="2" key="1">
    <citation type="journal article" date="2020" name="Nature">
        <title>Giant virus diversity and host interactions through global metagenomics.</title>
        <authorList>
            <person name="Schulz F."/>
            <person name="Roux S."/>
            <person name="Paez-Espino D."/>
            <person name="Jungbluth S."/>
            <person name="Walsh D.A."/>
            <person name="Denef V.J."/>
            <person name="McMahon K.D."/>
            <person name="Konstantinidis K.T."/>
            <person name="Eloe-Fadrosh E.A."/>
            <person name="Kyrpides N.C."/>
            <person name="Woyke T."/>
        </authorList>
    </citation>
    <scope>NUCLEOTIDE SEQUENCE</scope>
    <source>
        <strain evidence="2">GVMAG-M-3300023179-82</strain>
    </source>
</reference>
<keyword evidence="1" id="KW-0812">Transmembrane</keyword>
<organism evidence="2">
    <name type="scientific">viral metagenome</name>
    <dbReference type="NCBI Taxonomy" id="1070528"/>
    <lineage>
        <taxon>unclassified sequences</taxon>
        <taxon>metagenomes</taxon>
        <taxon>organismal metagenomes</taxon>
    </lineage>
</organism>
<evidence type="ECO:0000256" key="1">
    <source>
        <dbReference type="SAM" id="Phobius"/>
    </source>
</evidence>
<dbReference type="AlphaFoldDB" id="A0A6C0H9A9"/>
<feature type="transmembrane region" description="Helical" evidence="1">
    <location>
        <begin position="7"/>
        <end position="27"/>
    </location>
</feature>
<keyword evidence="1" id="KW-1133">Transmembrane helix</keyword>
<protein>
    <submittedName>
        <fullName evidence="2">Uncharacterized protein</fullName>
    </submittedName>
</protein>
<sequence length="50" mass="6364">MAVFFNFLRLVSLLYILFGSLLFQNYYYNIFYNNNYLELRLYNFNFYYNN</sequence>
<proteinExistence type="predicted"/>
<keyword evidence="1" id="KW-0472">Membrane</keyword>